<dbReference type="EC" id="6.5.1.2" evidence="11 12"/>
<dbReference type="PROSITE" id="PS01055">
    <property type="entry name" value="DNA_LIGASE_N1"/>
    <property type="match status" value="1"/>
</dbReference>
<dbReference type="Gene3D" id="2.40.50.140">
    <property type="entry name" value="Nucleic acid-binding proteins"/>
    <property type="match status" value="1"/>
</dbReference>
<keyword evidence="6 11" id="KW-0862">Zinc</keyword>
<dbReference type="PANTHER" id="PTHR23389">
    <property type="entry name" value="CHROMOSOME TRANSMISSION FIDELITY FACTOR 18"/>
    <property type="match status" value="1"/>
</dbReference>
<accession>A0ABN6EPC9</accession>
<evidence type="ECO:0000256" key="7">
    <source>
        <dbReference type="ARBA" id="ARBA00022842"/>
    </source>
</evidence>
<dbReference type="SUPFAM" id="SSF56091">
    <property type="entry name" value="DNA ligase/mRNA capping enzyme, catalytic domain"/>
    <property type="match status" value="1"/>
</dbReference>
<dbReference type="Pfam" id="PF03120">
    <property type="entry name" value="OB_DNA_ligase"/>
    <property type="match status" value="1"/>
</dbReference>
<evidence type="ECO:0000256" key="2">
    <source>
        <dbReference type="ARBA" id="ARBA00022598"/>
    </source>
</evidence>
<dbReference type="GO" id="GO:0016874">
    <property type="term" value="F:ligase activity"/>
    <property type="evidence" value="ECO:0007669"/>
    <property type="project" value="UniProtKB-KW"/>
</dbReference>
<dbReference type="RefSeq" id="WP_229592752.1">
    <property type="nucleotide sequence ID" value="NZ_AP024485.1"/>
</dbReference>
<evidence type="ECO:0000256" key="10">
    <source>
        <dbReference type="ARBA" id="ARBA00034005"/>
    </source>
</evidence>
<dbReference type="Pfam" id="PF14520">
    <property type="entry name" value="HHH_5"/>
    <property type="match status" value="1"/>
</dbReference>
<gene>
    <name evidence="11 15" type="primary">ligA</name>
    <name evidence="15" type="ORF">PSDVSF_02260</name>
</gene>
<evidence type="ECO:0000256" key="1">
    <source>
        <dbReference type="ARBA" id="ARBA00004067"/>
    </source>
</evidence>
<dbReference type="PANTHER" id="PTHR23389:SF9">
    <property type="entry name" value="DNA LIGASE"/>
    <property type="match status" value="1"/>
</dbReference>
<feature type="binding site" evidence="11">
    <location>
        <position position="114"/>
    </location>
    <ligand>
        <name>NAD(+)</name>
        <dbReference type="ChEBI" id="CHEBI:57540"/>
    </ligand>
</feature>
<feature type="binding site" evidence="11">
    <location>
        <position position="415"/>
    </location>
    <ligand>
        <name>Zn(2+)</name>
        <dbReference type="ChEBI" id="CHEBI:29105"/>
    </ligand>
</feature>
<dbReference type="InterPro" id="IPR001679">
    <property type="entry name" value="DNA_ligase"/>
</dbReference>
<feature type="binding site" evidence="11">
    <location>
        <position position="433"/>
    </location>
    <ligand>
        <name>Zn(2+)</name>
        <dbReference type="ChEBI" id="CHEBI:29105"/>
    </ligand>
</feature>
<dbReference type="PROSITE" id="PS50172">
    <property type="entry name" value="BRCT"/>
    <property type="match status" value="1"/>
</dbReference>
<feature type="binding site" evidence="11">
    <location>
        <position position="318"/>
    </location>
    <ligand>
        <name>NAD(+)</name>
        <dbReference type="ChEBI" id="CHEBI:57540"/>
    </ligand>
</feature>
<reference evidence="15" key="1">
    <citation type="journal article" date="2022" name="Arch. Microbiol.">
        <title>Pseudodesulfovibrio sediminis sp. nov., a mesophilic and neutrophilic sulfate-reducing bacterium isolated from sediment of a brackish lake.</title>
        <authorList>
            <person name="Takahashi A."/>
            <person name="Kojima H."/>
            <person name="Watanabe M."/>
            <person name="Fukui M."/>
        </authorList>
    </citation>
    <scope>NUCLEOTIDE SEQUENCE</scope>
    <source>
        <strain evidence="15">SF6</strain>
    </source>
</reference>
<feature type="binding site" evidence="11">
    <location>
        <begin position="83"/>
        <end position="84"/>
    </location>
    <ligand>
        <name>NAD(+)</name>
        <dbReference type="ChEBI" id="CHEBI:57540"/>
    </ligand>
</feature>
<feature type="region of interest" description="Disordered" evidence="13">
    <location>
        <begin position="49"/>
        <end position="69"/>
    </location>
</feature>
<evidence type="ECO:0000256" key="6">
    <source>
        <dbReference type="ARBA" id="ARBA00022833"/>
    </source>
</evidence>
<dbReference type="Gene3D" id="1.10.287.610">
    <property type="entry name" value="Helix hairpin bin"/>
    <property type="match status" value="1"/>
</dbReference>
<dbReference type="InterPro" id="IPR013840">
    <property type="entry name" value="DNAligase_N"/>
</dbReference>
<dbReference type="SUPFAM" id="SSF47781">
    <property type="entry name" value="RuvA domain 2-like"/>
    <property type="match status" value="1"/>
</dbReference>
<dbReference type="InterPro" id="IPR036420">
    <property type="entry name" value="BRCT_dom_sf"/>
</dbReference>
<feature type="binding site" evidence="11">
    <location>
        <position position="174"/>
    </location>
    <ligand>
        <name>NAD(+)</name>
        <dbReference type="ChEBI" id="CHEBI:57540"/>
    </ligand>
</feature>
<dbReference type="EMBL" id="AP024485">
    <property type="protein sequence ID" value="BCS86984.1"/>
    <property type="molecule type" value="Genomic_DNA"/>
</dbReference>
<sequence>MASSSVIERAAFLREKIEYHNHRYYVLDAPEITDIEYDALFRELAALEETHPELDDPNSPTRRVGGEPAEGFTPYEHAQRMYSLDNGMNLEAWQAFTERVVKGLDSDDIQYWADPKMDGLAMEVIYEQGRFVRAATRGDGLIGEDVTHNMRTVMNLPLTLRGQAVPELLEVRGEVIMSNVDFAALNTRQAEAGEKVFANPRNAAAGTIRQLDPKVAASRPLQFMGYGIGRVQSGGEESPWTTQQEIMEGLGQLGFAVAAEARLCRTSQDVAAYFETLMAQRDDLPYEIDGVVAKVNSIEMQEALGFTSRAPRWALALKFPAHQIKTRLHAIRIQVGRSGVLTPVAELEPVRLAGVEVSKATLHNKGYIEERDFRIGDTVLIQRAGDVIPQVLSVDLEQRPASARKYEFVMKCPVCGSEAVEDGERVICTNPTCPAKTVQRMIHFVSKAGLDMEGVGKKWVQKLAEEGVLTTPADLFTLKKTDLLKYERMGDKSAEKFIAAIEKARKVAPLWRLVAGLGIRHVGEQTARTLANNFEDLEAIGRVSREELQDLNDVGPVVAESLSTYFQSEEARELFDKFKAIGFWPKGGGVKSEAAESLPLEGKVFIFTGSLPVKRPEAQAMVEAQGGISVNAISKKVDYVVAGEKAGSKIAKAEKLGLDIIDFTTFQALLHTQEQDVSPKPELKKQKSLLDF</sequence>
<dbReference type="InterPro" id="IPR010994">
    <property type="entry name" value="RuvA_2-like"/>
</dbReference>
<evidence type="ECO:0000259" key="14">
    <source>
        <dbReference type="PROSITE" id="PS50172"/>
    </source>
</evidence>
<dbReference type="Gene3D" id="3.30.470.30">
    <property type="entry name" value="DNA ligase/mRNA capping enzyme"/>
    <property type="match status" value="1"/>
</dbReference>
<keyword evidence="7 11" id="KW-0460">Magnesium</keyword>
<comment type="function">
    <text evidence="1 11">DNA ligase that catalyzes the formation of phosphodiester linkages between 5'-phosphoryl and 3'-hydroxyl groups in double-stranded DNA using NAD as a coenzyme and as the energy source for the reaction. It is essential for DNA replication and repair of damaged DNA.</text>
</comment>
<feature type="domain" description="BRCT" evidence="14">
    <location>
        <begin position="595"/>
        <end position="660"/>
    </location>
</feature>
<dbReference type="Pfam" id="PF01653">
    <property type="entry name" value="DNA_ligase_aden"/>
    <property type="match status" value="1"/>
</dbReference>
<feature type="binding site" evidence="11">
    <location>
        <position position="137"/>
    </location>
    <ligand>
        <name>NAD(+)</name>
        <dbReference type="ChEBI" id="CHEBI:57540"/>
    </ligand>
</feature>
<protein>
    <recommendedName>
        <fullName evidence="11 12">DNA ligase</fullName>
        <ecNumber evidence="11 12">6.5.1.2</ecNumber>
    </recommendedName>
    <alternativeName>
        <fullName evidence="11">Polydeoxyribonucleotide synthase [NAD(+)]</fullName>
    </alternativeName>
</protein>
<dbReference type="InterPro" id="IPR013839">
    <property type="entry name" value="DNAligase_adenylation"/>
</dbReference>
<dbReference type="SUPFAM" id="SSF52113">
    <property type="entry name" value="BRCT domain"/>
    <property type="match status" value="1"/>
</dbReference>
<dbReference type="InterPro" id="IPR041663">
    <property type="entry name" value="DisA/LigA_HHH"/>
</dbReference>
<keyword evidence="4 11" id="KW-0479">Metal-binding</keyword>
<feature type="active site" description="N6-AMP-lysine intermediate" evidence="11">
    <location>
        <position position="116"/>
    </location>
</feature>
<keyword evidence="8 11" id="KW-0520">NAD</keyword>
<evidence type="ECO:0000313" key="16">
    <source>
        <dbReference type="Proteomes" id="UP001053296"/>
    </source>
</evidence>
<dbReference type="Proteomes" id="UP001053296">
    <property type="component" value="Chromosome"/>
</dbReference>
<keyword evidence="16" id="KW-1185">Reference proteome</keyword>
<proteinExistence type="inferred from homology"/>
<dbReference type="InterPro" id="IPR012340">
    <property type="entry name" value="NA-bd_OB-fold"/>
</dbReference>
<dbReference type="NCBIfam" id="TIGR00575">
    <property type="entry name" value="dnlj"/>
    <property type="match status" value="1"/>
</dbReference>
<organism evidence="15 16">
    <name type="scientific">Pseudodesulfovibrio sediminis</name>
    <dbReference type="NCBI Taxonomy" id="2810563"/>
    <lineage>
        <taxon>Bacteria</taxon>
        <taxon>Pseudomonadati</taxon>
        <taxon>Thermodesulfobacteriota</taxon>
        <taxon>Desulfovibrionia</taxon>
        <taxon>Desulfovibrionales</taxon>
        <taxon>Desulfovibrionaceae</taxon>
    </lineage>
</organism>
<feature type="binding site" evidence="11">
    <location>
        <begin position="34"/>
        <end position="38"/>
    </location>
    <ligand>
        <name>NAD(+)</name>
        <dbReference type="ChEBI" id="CHEBI:57540"/>
    </ligand>
</feature>
<evidence type="ECO:0000256" key="13">
    <source>
        <dbReference type="SAM" id="MobiDB-lite"/>
    </source>
</evidence>
<evidence type="ECO:0000256" key="8">
    <source>
        <dbReference type="ARBA" id="ARBA00023027"/>
    </source>
</evidence>
<dbReference type="SUPFAM" id="SSF50249">
    <property type="entry name" value="Nucleic acid-binding proteins"/>
    <property type="match status" value="1"/>
</dbReference>
<dbReference type="HAMAP" id="MF_01588">
    <property type="entry name" value="DNA_ligase_A"/>
    <property type="match status" value="1"/>
</dbReference>
<dbReference type="InterPro" id="IPR004150">
    <property type="entry name" value="NAD_DNA_ligase_OB"/>
</dbReference>
<evidence type="ECO:0000256" key="9">
    <source>
        <dbReference type="ARBA" id="ARBA00023204"/>
    </source>
</evidence>
<comment type="catalytic activity">
    <reaction evidence="10 11 12">
        <text>NAD(+) + (deoxyribonucleotide)n-3'-hydroxyl + 5'-phospho-(deoxyribonucleotide)m = (deoxyribonucleotide)n+m + AMP + beta-nicotinamide D-nucleotide.</text>
        <dbReference type="EC" id="6.5.1.2"/>
    </reaction>
</comment>
<keyword evidence="11" id="KW-0464">Manganese</keyword>
<dbReference type="Pfam" id="PF00533">
    <property type="entry name" value="BRCT"/>
    <property type="match status" value="1"/>
</dbReference>
<comment type="similarity">
    <text evidence="11">Belongs to the NAD-dependent DNA ligase family. LigA subfamily.</text>
</comment>
<dbReference type="Gene3D" id="6.20.10.30">
    <property type="match status" value="1"/>
</dbReference>
<evidence type="ECO:0000256" key="12">
    <source>
        <dbReference type="RuleBase" id="RU000618"/>
    </source>
</evidence>
<dbReference type="InterPro" id="IPR001357">
    <property type="entry name" value="BRCT_dom"/>
</dbReference>
<evidence type="ECO:0000256" key="3">
    <source>
        <dbReference type="ARBA" id="ARBA00022705"/>
    </source>
</evidence>
<comment type="cofactor">
    <cofactor evidence="11">
        <name>Mg(2+)</name>
        <dbReference type="ChEBI" id="CHEBI:18420"/>
    </cofactor>
    <cofactor evidence="11">
        <name>Mn(2+)</name>
        <dbReference type="ChEBI" id="CHEBI:29035"/>
    </cofactor>
</comment>
<evidence type="ECO:0000256" key="5">
    <source>
        <dbReference type="ARBA" id="ARBA00022763"/>
    </source>
</evidence>
<feature type="binding site" evidence="11">
    <location>
        <position position="412"/>
    </location>
    <ligand>
        <name>Zn(2+)</name>
        <dbReference type="ChEBI" id="CHEBI:29105"/>
    </ligand>
</feature>
<dbReference type="PIRSF" id="PIRSF001604">
    <property type="entry name" value="LigA"/>
    <property type="match status" value="1"/>
</dbReference>
<dbReference type="NCBIfam" id="NF005932">
    <property type="entry name" value="PRK07956.1"/>
    <property type="match status" value="1"/>
</dbReference>
<keyword evidence="3 11" id="KW-0235">DNA replication</keyword>
<evidence type="ECO:0000256" key="4">
    <source>
        <dbReference type="ARBA" id="ARBA00022723"/>
    </source>
</evidence>
<keyword evidence="9 11" id="KW-0234">DNA repair</keyword>
<dbReference type="InterPro" id="IPR033136">
    <property type="entry name" value="DNA_ligase_CS"/>
</dbReference>
<dbReference type="Pfam" id="PF12826">
    <property type="entry name" value="HHH_2"/>
    <property type="match status" value="1"/>
</dbReference>
<dbReference type="Gene3D" id="3.40.50.10190">
    <property type="entry name" value="BRCT domain"/>
    <property type="match status" value="1"/>
</dbReference>
<comment type="caution">
    <text evidence="11">Lacks conserved residue(s) required for the propagation of feature annotation.</text>
</comment>
<dbReference type="Gene3D" id="1.10.150.20">
    <property type="entry name" value="5' to 3' exonuclease, C-terminal subdomain"/>
    <property type="match status" value="2"/>
</dbReference>
<evidence type="ECO:0000256" key="11">
    <source>
        <dbReference type="HAMAP-Rule" id="MF_01588"/>
    </source>
</evidence>
<dbReference type="CDD" id="cd00114">
    <property type="entry name" value="LIGANc"/>
    <property type="match status" value="1"/>
</dbReference>
<dbReference type="SMART" id="SM00292">
    <property type="entry name" value="BRCT"/>
    <property type="match status" value="1"/>
</dbReference>
<dbReference type="SMART" id="SM00532">
    <property type="entry name" value="LIGANc"/>
    <property type="match status" value="1"/>
</dbReference>
<keyword evidence="5 11" id="KW-0227">DNA damage</keyword>
<keyword evidence="2 11" id="KW-0436">Ligase</keyword>
<dbReference type="PROSITE" id="PS01056">
    <property type="entry name" value="DNA_LIGASE_N2"/>
    <property type="match status" value="1"/>
</dbReference>
<dbReference type="InterPro" id="IPR018239">
    <property type="entry name" value="DNA_ligase_AS"/>
</dbReference>
<name>A0ABN6EPC9_9BACT</name>
<evidence type="ECO:0000313" key="15">
    <source>
        <dbReference type="EMBL" id="BCS86984.1"/>
    </source>
</evidence>
<feature type="binding site" evidence="11">
    <location>
        <position position="294"/>
    </location>
    <ligand>
        <name>NAD(+)</name>
        <dbReference type="ChEBI" id="CHEBI:57540"/>
    </ligand>
</feature>
<dbReference type="CDD" id="cd17748">
    <property type="entry name" value="BRCT_DNA_ligase_like"/>
    <property type="match status" value="1"/>
</dbReference>